<dbReference type="InterPro" id="IPR012337">
    <property type="entry name" value="RNaseH-like_sf"/>
</dbReference>
<evidence type="ECO:0000256" key="1">
    <source>
        <dbReference type="SAM" id="MobiDB-lite"/>
    </source>
</evidence>
<comment type="caution">
    <text evidence="3">The sequence shown here is derived from an EMBL/GenBank/DDBJ whole genome shotgun (WGS) entry which is preliminary data.</text>
</comment>
<evidence type="ECO:0000313" key="3">
    <source>
        <dbReference type="EMBL" id="MDC0714216.1"/>
    </source>
</evidence>
<gene>
    <name evidence="3" type="ORF">POL68_37490</name>
</gene>
<dbReference type="InterPro" id="IPR038721">
    <property type="entry name" value="IS701-like_DDE_dom"/>
</dbReference>
<evidence type="ECO:0000259" key="2">
    <source>
        <dbReference type="Pfam" id="PF13546"/>
    </source>
</evidence>
<proteinExistence type="predicted"/>
<accession>A0ABT5DL07</accession>
<protein>
    <submittedName>
        <fullName evidence="3">Transposase</fullName>
    </submittedName>
</protein>
<keyword evidence="4" id="KW-1185">Reference proteome</keyword>
<dbReference type="Proteomes" id="UP001221838">
    <property type="component" value="Unassembled WGS sequence"/>
</dbReference>
<dbReference type="SUPFAM" id="SSF53098">
    <property type="entry name" value="Ribonuclease H-like"/>
    <property type="match status" value="1"/>
</dbReference>
<feature type="domain" description="Transposase IS701-like DDE" evidence="2">
    <location>
        <begin position="36"/>
        <end position="264"/>
    </location>
</feature>
<evidence type="ECO:0000313" key="4">
    <source>
        <dbReference type="Proteomes" id="UP001221838"/>
    </source>
</evidence>
<reference evidence="3 4" key="1">
    <citation type="submission" date="2022-11" db="EMBL/GenBank/DDBJ databases">
        <title>Minimal conservation of predation-associated metabolite biosynthetic gene clusters underscores biosynthetic potential of Myxococcota including descriptions for ten novel species: Archangium lansinium sp. nov., Myxococcus landrumus sp. nov., Nannocystis bai.</title>
        <authorList>
            <person name="Ahearne A."/>
            <person name="Stevens C."/>
            <person name="Dowd S."/>
        </authorList>
    </citation>
    <scope>NUCLEOTIDE SEQUENCE [LARGE SCALE GENOMIC DNA]</scope>
    <source>
        <strain evidence="3 4">NCWAL01</strain>
    </source>
</reference>
<dbReference type="Pfam" id="PF13546">
    <property type="entry name" value="DDE_5"/>
    <property type="match status" value="1"/>
</dbReference>
<dbReference type="EMBL" id="JAQNDM010000002">
    <property type="protein sequence ID" value="MDC0714216.1"/>
    <property type="molecule type" value="Genomic_DNA"/>
</dbReference>
<name>A0ABT5DL07_9BACT</name>
<organism evidence="3 4">
    <name type="scientific">Stigmatella ashevillensis</name>
    <dbReference type="NCBI Taxonomy" id="2995309"/>
    <lineage>
        <taxon>Bacteria</taxon>
        <taxon>Pseudomonadati</taxon>
        <taxon>Myxococcota</taxon>
        <taxon>Myxococcia</taxon>
        <taxon>Myxococcales</taxon>
        <taxon>Cystobacterineae</taxon>
        <taxon>Archangiaceae</taxon>
        <taxon>Stigmatella</taxon>
    </lineage>
</organism>
<feature type="region of interest" description="Disordered" evidence="1">
    <location>
        <begin position="231"/>
        <end position="253"/>
    </location>
</feature>
<sequence>MGLPSTFLQLLAAMGASMTVPSLLSLMTVVQGWVFAGRRTLTGVLVAAADSTSKHFSAYYRLFATARWSLDQVGLALVRLALPLLEAGPVSLTLDDTLARKRGLKVFGAGMHHDPLASSRRYAVTSWGHSWVVLAVRVQVPCCPGRFFSLPVLFRLYLNQKAAARWHLKYRTRPELAVELLQCLCTAFAERHFRVAADSTYGGQSVLGYLPENCDLLSRLPLDARLFAPPPIHKPGPQGRPRKRGMRLPSPQQMLTQQRARRVTLHLYGRQDTVRLVETVAYWYGVPHRPLKIVVVEPLTGGRPLQAFYSTDLSLSAEQVLAEYAGRWSIEEAFQGSKSHLGFEEPQGWSRLAVRRTAPLAMLLYSLTVLWFAQHGHRLYTPVTRPWYRHKVRPSFADMLATLRLACLKPALSATPAVHQGRQNLLVLLPDTLRVAAAGAT</sequence>
<dbReference type="RefSeq" id="WP_272144785.1">
    <property type="nucleotide sequence ID" value="NZ_JAQNDM010000002.1"/>
</dbReference>